<evidence type="ECO:0000256" key="4">
    <source>
        <dbReference type="RuleBase" id="RU362109"/>
    </source>
</evidence>
<reference evidence="7" key="2">
    <citation type="submission" date="2020-12" db="EMBL/GenBank/DDBJ databases">
        <title>New Spironucleus salmonicida genome in near-complete chromosomes.</title>
        <authorList>
            <person name="Xu F."/>
            <person name="Kurt Z."/>
            <person name="Jimenez-Gonzalez A."/>
            <person name="Astvaldsson A."/>
            <person name="Andersson J.O."/>
            <person name="Svard S.G."/>
        </authorList>
    </citation>
    <scope>NUCLEOTIDE SEQUENCE</scope>
    <source>
        <strain evidence="7">ATCC 50377</strain>
    </source>
</reference>
<dbReference type="PROSITE" id="PS50127">
    <property type="entry name" value="UBC_2"/>
    <property type="match status" value="1"/>
</dbReference>
<dbReference type="VEuPathDB" id="GiardiaDB:SS50377_21239"/>
<dbReference type="PANTHER" id="PTHR24067">
    <property type="entry name" value="UBIQUITIN-CONJUGATING ENZYME E2"/>
    <property type="match status" value="1"/>
</dbReference>
<dbReference type="GO" id="GO:0005524">
    <property type="term" value="F:ATP binding"/>
    <property type="evidence" value="ECO:0007669"/>
    <property type="project" value="UniProtKB-UniRule"/>
</dbReference>
<proteinExistence type="inferred from homology"/>
<feature type="active site" description="Glycyl thioester intermediate" evidence="3">
    <location>
        <position position="90"/>
    </location>
</feature>
<dbReference type="GO" id="GO:0016740">
    <property type="term" value="F:transferase activity"/>
    <property type="evidence" value="ECO:0007669"/>
    <property type="project" value="UniProtKB-KW"/>
</dbReference>
<evidence type="ECO:0000259" key="5">
    <source>
        <dbReference type="PROSITE" id="PS50127"/>
    </source>
</evidence>
<evidence type="ECO:0000256" key="3">
    <source>
        <dbReference type="PROSITE-ProRule" id="PRU10133"/>
    </source>
</evidence>
<dbReference type="OrthoDB" id="9973183at2759"/>
<keyword evidence="4" id="KW-0547">Nucleotide-binding</keyword>
<keyword evidence="1" id="KW-0808">Transferase</keyword>
<dbReference type="Gene3D" id="3.10.110.10">
    <property type="entry name" value="Ubiquitin Conjugating Enzyme"/>
    <property type="match status" value="1"/>
</dbReference>
<gene>
    <name evidence="6" type="ORF">SS50377_16320</name>
    <name evidence="7" type="ORF">SS50377_21239</name>
</gene>
<evidence type="ECO:0000313" key="6">
    <source>
        <dbReference type="EMBL" id="EST44011.1"/>
    </source>
</evidence>
<accession>V6LJW1</accession>
<reference evidence="6 7" key="1">
    <citation type="journal article" date="2014" name="PLoS Genet.">
        <title>The Genome of Spironucleus salmonicida Highlights a Fish Pathogen Adapted to Fluctuating Environments.</title>
        <authorList>
            <person name="Xu F."/>
            <person name="Jerlstrom-Hultqvist J."/>
            <person name="Einarsson E."/>
            <person name="Astvaldsson A."/>
            <person name="Svard S.G."/>
            <person name="Andersson J.O."/>
        </authorList>
    </citation>
    <scope>NUCLEOTIDE SEQUENCE</scope>
    <source>
        <strain evidence="7">ATCC 50377</strain>
    </source>
</reference>
<feature type="domain" description="UBC core" evidence="5">
    <location>
        <begin position="1"/>
        <end position="150"/>
    </location>
</feature>
<dbReference type="Proteomes" id="UP000018208">
    <property type="component" value="Unassembled WGS sequence"/>
</dbReference>
<dbReference type="EMBL" id="AUWU02000001">
    <property type="protein sequence ID" value="KAH0577885.1"/>
    <property type="molecule type" value="Genomic_DNA"/>
</dbReference>
<name>V6LJW1_9EUKA</name>
<protein>
    <submittedName>
        <fullName evidence="6">Ubiquitin-conjugating enzyme E2</fullName>
    </submittedName>
</protein>
<evidence type="ECO:0000313" key="8">
    <source>
        <dbReference type="Proteomes" id="UP000018208"/>
    </source>
</evidence>
<keyword evidence="4" id="KW-0067">ATP-binding</keyword>
<dbReference type="EMBL" id="KI546130">
    <property type="protein sequence ID" value="EST44011.1"/>
    <property type="molecule type" value="Genomic_DNA"/>
</dbReference>
<dbReference type="InterPro" id="IPR023313">
    <property type="entry name" value="UBQ-conjugating_AS"/>
</dbReference>
<comment type="similarity">
    <text evidence="4">Belongs to the ubiquitin-conjugating enzyme family.</text>
</comment>
<evidence type="ECO:0000256" key="2">
    <source>
        <dbReference type="ARBA" id="ARBA00022786"/>
    </source>
</evidence>
<dbReference type="AlphaFoldDB" id="V6LJW1"/>
<dbReference type="Pfam" id="PF00179">
    <property type="entry name" value="UQ_con"/>
    <property type="match status" value="1"/>
</dbReference>
<organism evidence="6">
    <name type="scientific">Spironucleus salmonicida</name>
    <dbReference type="NCBI Taxonomy" id="348837"/>
    <lineage>
        <taxon>Eukaryota</taxon>
        <taxon>Metamonada</taxon>
        <taxon>Diplomonadida</taxon>
        <taxon>Hexamitidae</taxon>
        <taxon>Hexamitinae</taxon>
        <taxon>Spironucleus</taxon>
    </lineage>
</organism>
<keyword evidence="2 4" id="KW-0833">Ubl conjugation pathway</keyword>
<dbReference type="SMART" id="SM00212">
    <property type="entry name" value="UBCc"/>
    <property type="match status" value="1"/>
</dbReference>
<dbReference type="InterPro" id="IPR050113">
    <property type="entry name" value="Ub_conjugating_enzyme"/>
</dbReference>
<dbReference type="InterPro" id="IPR000608">
    <property type="entry name" value="UBC"/>
</dbReference>
<dbReference type="SUPFAM" id="SSF54495">
    <property type="entry name" value="UBC-like"/>
    <property type="match status" value="1"/>
</dbReference>
<evidence type="ECO:0000313" key="7">
    <source>
        <dbReference type="EMBL" id="KAH0577885.1"/>
    </source>
</evidence>
<sequence>MINRLTNEYKQSLKKDHERLKLGIQLHPKIEGQLQSWNLLIKFNQRDSFYYNQQYTISMNIPKDYPLQSPYCHVKNKIFHPNISIQGEICLNILKEDWQISFNLFSVAISLLALINTPNTDSPLNLDAGNIFRSNDKLAYKSMVNYFYYE</sequence>
<evidence type="ECO:0000256" key="1">
    <source>
        <dbReference type="ARBA" id="ARBA00022679"/>
    </source>
</evidence>
<dbReference type="PROSITE" id="PS00183">
    <property type="entry name" value="UBC_1"/>
    <property type="match status" value="1"/>
</dbReference>
<keyword evidence="8" id="KW-1185">Reference proteome</keyword>
<dbReference type="InterPro" id="IPR016135">
    <property type="entry name" value="UBQ-conjugating_enzyme/RWD"/>
</dbReference>